<feature type="chain" id="PRO_5046127914" evidence="1">
    <location>
        <begin position="24"/>
        <end position="189"/>
    </location>
</feature>
<comment type="caution">
    <text evidence="3">The sequence shown here is derived from an EMBL/GenBank/DDBJ whole genome shotgun (WGS) entry which is preliminary data.</text>
</comment>
<evidence type="ECO:0000313" key="4">
    <source>
        <dbReference type="Proteomes" id="UP001629246"/>
    </source>
</evidence>
<dbReference type="Pfam" id="PF07589">
    <property type="entry name" value="PEP-CTERM"/>
    <property type="match status" value="1"/>
</dbReference>
<keyword evidence="4" id="KW-1185">Reference proteome</keyword>
<dbReference type="NCBIfam" id="TIGR02595">
    <property type="entry name" value="PEP_CTERM"/>
    <property type="match status" value="1"/>
</dbReference>
<feature type="signal peptide" evidence="1">
    <location>
        <begin position="1"/>
        <end position="23"/>
    </location>
</feature>
<dbReference type="Proteomes" id="UP001629246">
    <property type="component" value="Unassembled WGS sequence"/>
</dbReference>
<organism evidence="3 4">
    <name type="scientific">Herbaspirillum lusitanum</name>
    <dbReference type="NCBI Taxonomy" id="213312"/>
    <lineage>
        <taxon>Bacteria</taxon>
        <taxon>Pseudomonadati</taxon>
        <taxon>Pseudomonadota</taxon>
        <taxon>Betaproteobacteria</taxon>
        <taxon>Burkholderiales</taxon>
        <taxon>Oxalobacteraceae</taxon>
        <taxon>Herbaspirillum</taxon>
    </lineage>
</organism>
<name>A0ABW9A8X7_9BURK</name>
<accession>A0ABW9A8X7</accession>
<evidence type="ECO:0000259" key="2">
    <source>
        <dbReference type="Pfam" id="PF07589"/>
    </source>
</evidence>
<sequence length="189" mass="20516">MNIKKTLFSALACLLLITGSAYASVVKFTENNNRSDSFADGTFSKNLSHTYGDGFYANNSTQAFNGYGQNGEFILFNSAVQLISLQLADWQYITSTTVSLYDAAQNLLGSQTVASNTLQTLTFNTNNVTKLVFTFTGGTPNLYGDGRLVGWFIVDNITYGPNQSVPEPAGIALLGLGLAAMYLRRKKMI</sequence>
<dbReference type="RefSeq" id="WP_408156593.1">
    <property type="nucleotide sequence ID" value="NZ_JAQQFM010000003.1"/>
</dbReference>
<reference evidence="3 4" key="1">
    <citation type="journal article" date="2024" name="Chem. Sci.">
        <title>Discovery of megapolipeptins by genome mining of a Burkholderiales bacteria collection.</title>
        <authorList>
            <person name="Paulo B.S."/>
            <person name="Recchia M.J.J."/>
            <person name="Lee S."/>
            <person name="Fergusson C.H."/>
            <person name="Romanowski S.B."/>
            <person name="Hernandez A."/>
            <person name="Krull N."/>
            <person name="Liu D.Y."/>
            <person name="Cavanagh H."/>
            <person name="Bos A."/>
            <person name="Gray C.A."/>
            <person name="Murphy B.T."/>
            <person name="Linington R.G."/>
            <person name="Eustaquio A.S."/>
        </authorList>
    </citation>
    <scope>NUCLEOTIDE SEQUENCE [LARGE SCALE GENOMIC DNA]</scope>
    <source>
        <strain evidence="3 4">RL21-008-BIB-A</strain>
    </source>
</reference>
<feature type="domain" description="Ice-binding protein C-terminal" evidence="2">
    <location>
        <begin position="164"/>
        <end position="186"/>
    </location>
</feature>
<evidence type="ECO:0000313" key="3">
    <source>
        <dbReference type="EMBL" id="MFL9924208.1"/>
    </source>
</evidence>
<evidence type="ECO:0000256" key="1">
    <source>
        <dbReference type="SAM" id="SignalP"/>
    </source>
</evidence>
<protein>
    <submittedName>
        <fullName evidence="3">PEP-CTERM sorting domain-containing protein</fullName>
    </submittedName>
</protein>
<dbReference type="InterPro" id="IPR013424">
    <property type="entry name" value="Ice-binding_C"/>
</dbReference>
<gene>
    <name evidence="3" type="ORF">PQR62_08030</name>
</gene>
<dbReference type="EMBL" id="JAQQFM010000003">
    <property type="protein sequence ID" value="MFL9924208.1"/>
    <property type="molecule type" value="Genomic_DNA"/>
</dbReference>
<proteinExistence type="predicted"/>
<keyword evidence="1" id="KW-0732">Signal</keyword>